<organism evidence="5 6">
    <name type="scientific">Pseudomonas fluvialis</name>
    <dbReference type="NCBI Taxonomy" id="1793966"/>
    <lineage>
        <taxon>Bacteria</taxon>
        <taxon>Pseudomonadati</taxon>
        <taxon>Pseudomonadota</taxon>
        <taxon>Gammaproteobacteria</taxon>
        <taxon>Pseudomonadales</taxon>
        <taxon>Pseudomonadaceae</taxon>
        <taxon>Pseudomonas</taxon>
    </lineage>
</organism>
<dbReference type="InterPro" id="IPR015168">
    <property type="entry name" value="SsuA/THI5"/>
</dbReference>
<evidence type="ECO:0000313" key="5">
    <source>
        <dbReference type="EMBL" id="MBB6342383.1"/>
    </source>
</evidence>
<evidence type="ECO:0000256" key="1">
    <source>
        <dbReference type="ARBA" id="ARBA00004418"/>
    </source>
</evidence>
<gene>
    <name evidence="5" type="ORF">HNP49_002565</name>
</gene>
<dbReference type="Gene3D" id="3.40.190.10">
    <property type="entry name" value="Periplasmic binding protein-like II"/>
    <property type="match status" value="2"/>
</dbReference>
<dbReference type="PANTHER" id="PTHR30024:SF47">
    <property type="entry name" value="TAURINE-BINDING PERIPLASMIC PROTEIN"/>
    <property type="match status" value="1"/>
</dbReference>
<dbReference type="EMBL" id="JACHLL010000004">
    <property type="protein sequence ID" value="MBB6342383.1"/>
    <property type="molecule type" value="Genomic_DNA"/>
</dbReference>
<dbReference type="Proteomes" id="UP000557193">
    <property type="component" value="Unassembled WGS sequence"/>
</dbReference>
<comment type="subcellular location">
    <subcellularLocation>
        <location evidence="1">Periplasm</location>
    </subcellularLocation>
</comment>
<reference evidence="5 6" key="1">
    <citation type="submission" date="2020-08" db="EMBL/GenBank/DDBJ databases">
        <title>Functional genomics of gut bacteria from endangered species of beetles.</title>
        <authorList>
            <person name="Carlos-Shanley C."/>
        </authorList>
    </citation>
    <scope>NUCLEOTIDE SEQUENCE [LARGE SCALE GENOMIC DNA]</scope>
    <source>
        <strain evidence="5 6">S00202</strain>
    </source>
</reference>
<comment type="similarity">
    <text evidence="2">Belongs to the bacterial solute-binding protein SsuA/TauA family.</text>
</comment>
<accession>A0A7X0BTW6</accession>
<name>A0A7X0BTW6_9PSED</name>
<dbReference type="PROSITE" id="PS51257">
    <property type="entry name" value="PROKAR_LIPOPROTEIN"/>
    <property type="match status" value="1"/>
</dbReference>
<evidence type="ECO:0000313" key="6">
    <source>
        <dbReference type="Proteomes" id="UP000557193"/>
    </source>
</evidence>
<evidence type="ECO:0000259" key="4">
    <source>
        <dbReference type="Pfam" id="PF09084"/>
    </source>
</evidence>
<dbReference type="PANTHER" id="PTHR30024">
    <property type="entry name" value="ALIPHATIC SULFONATES-BINDING PROTEIN-RELATED"/>
    <property type="match status" value="1"/>
</dbReference>
<keyword evidence="6" id="KW-1185">Reference proteome</keyword>
<dbReference type="GO" id="GO:0042597">
    <property type="term" value="C:periplasmic space"/>
    <property type="evidence" value="ECO:0007669"/>
    <property type="project" value="UniProtKB-SubCell"/>
</dbReference>
<dbReference type="RefSeq" id="WP_184683816.1">
    <property type="nucleotide sequence ID" value="NZ_JACHLL010000004.1"/>
</dbReference>
<dbReference type="Pfam" id="PF09084">
    <property type="entry name" value="NMT1"/>
    <property type="match status" value="1"/>
</dbReference>
<proteinExistence type="inferred from homology"/>
<dbReference type="AlphaFoldDB" id="A0A7X0BTW6"/>
<evidence type="ECO:0000256" key="3">
    <source>
        <dbReference type="ARBA" id="ARBA00022729"/>
    </source>
</evidence>
<protein>
    <submittedName>
        <fullName evidence="5">NitT/TauT family transport system substrate-binding protein</fullName>
    </submittedName>
</protein>
<sequence>MPRLAVIALILGLLVGCSEPDDTVRIGANRWLGYAPLYLADDLGWMQQSHLRLVEYPHTTGVLRGYRNGLLDAALLTLDEALILQSSGLPVQILLVADVSAGADVLFAKSSIKQLEQLRGQRIGVEKSALGAYFLSRILDLAKLNRTDVKVLDMPINEHLAALQSGQIDAAINFASASLDFAALQALPLLDSRALPNEIIDVLVINPQSVDVEQAARLRALWFTSLKEWQQQRAGHDQRVERRLGLSPNELEVTLAGLQMGDATFNEQLIKDGVLQQSMQRLNQYLFSRQLQGKPANIRQMLPGSCQGDAC</sequence>
<evidence type="ECO:0000256" key="2">
    <source>
        <dbReference type="ARBA" id="ARBA00010742"/>
    </source>
</evidence>
<feature type="domain" description="SsuA/THI5-like" evidence="4">
    <location>
        <begin position="34"/>
        <end position="175"/>
    </location>
</feature>
<dbReference type="SUPFAM" id="SSF53850">
    <property type="entry name" value="Periplasmic binding protein-like II"/>
    <property type="match status" value="1"/>
</dbReference>
<comment type="caution">
    <text evidence="5">The sequence shown here is derived from an EMBL/GenBank/DDBJ whole genome shotgun (WGS) entry which is preliminary data.</text>
</comment>
<keyword evidence="3" id="KW-0732">Signal</keyword>